<name>A0A0H5NKF0_NOCFR</name>
<dbReference type="Proteomes" id="UP000057820">
    <property type="component" value="Chromosome 1"/>
</dbReference>
<dbReference type="EMBL" id="LN868938">
    <property type="protein sequence ID" value="CRY75998.1"/>
    <property type="molecule type" value="Genomic_DNA"/>
</dbReference>
<sequence length="160" mass="17927">MDLAAIEDVRRLKYRYFRTLDLKLWDEFADTLAEDAVGRYGTHALGEPLAFEGRAAITEFMRANLGPAIVTVHIAHHPEITVDGDTATGSWAFEDTVIATEFGALIRGAGYYSDRYRRDADGNWRIVETGYRRIYESSQSLADTPSFALLSNMWATPTGQ</sequence>
<dbReference type="Pfam" id="PF13577">
    <property type="entry name" value="SnoaL_4"/>
    <property type="match status" value="1"/>
</dbReference>
<reference evidence="3" key="1">
    <citation type="submission" date="2015-03" db="EMBL/GenBank/DDBJ databases">
        <authorList>
            <consortium name="Pathogen Informatics"/>
        </authorList>
    </citation>
    <scope>NUCLEOTIDE SEQUENCE [LARGE SCALE GENOMIC DNA]</scope>
    <source>
        <strain evidence="3">NCTC11134</strain>
    </source>
</reference>
<dbReference type="GO" id="GO:0033988">
    <property type="term" value="F:bile-acid 7alpha-dehydratase activity"/>
    <property type="evidence" value="ECO:0007669"/>
    <property type="project" value="UniProtKB-EC"/>
</dbReference>
<dbReference type="Gene3D" id="3.10.450.50">
    <property type="match status" value="1"/>
</dbReference>
<accession>A0A0H5NKF0</accession>
<dbReference type="InterPro" id="IPR037401">
    <property type="entry name" value="SnoaL-like"/>
</dbReference>
<organism evidence="2 3">
    <name type="scientific">Nocardia farcinica</name>
    <dbReference type="NCBI Taxonomy" id="37329"/>
    <lineage>
        <taxon>Bacteria</taxon>
        <taxon>Bacillati</taxon>
        <taxon>Actinomycetota</taxon>
        <taxon>Actinomycetes</taxon>
        <taxon>Mycobacteriales</taxon>
        <taxon>Nocardiaceae</taxon>
        <taxon>Nocardia</taxon>
    </lineage>
</organism>
<evidence type="ECO:0000259" key="1">
    <source>
        <dbReference type="Pfam" id="PF13577"/>
    </source>
</evidence>
<keyword evidence="2" id="KW-0456">Lyase</keyword>
<dbReference type="KEGG" id="nfr:ERS450000_01628"/>
<feature type="domain" description="SnoaL-like" evidence="1">
    <location>
        <begin position="2"/>
        <end position="128"/>
    </location>
</feature>
<dbReference type="SUPFAM" id="SSF54427">
    <property type="entry name" value="NTF2-like"/>
    <property type="match status" value="1"/>
</dbReference>
<evidence type="ECO:0000313" key="2">
    <source>
        <dbReference type="EMBL" id="CRY75998.1"/>
    </source>
</evidence>
<dbReference type="InterPro" id="IPR032710">
    <property type="entry name" value="NTF2-like_dom_sf"/>
</dbReference>
<dbReference type="EC" id="4.2.1.106" evidence="2"/>
<protein>
    <submittedName>
        <fullName evidence="2">Bile acid 7-alpha dehydratase</fullName>
        <ecNumber evidence="2">4.2.1.106</ecNumber>
    </submittedName>
</protein>
<dbReference type="OMA" id="VDIHEIT"/>
<dbReference type="AlphaFoldDB" id="A0A0H5NKF0"/>
<dbReference type="CDD" id="cd00531">
    <property type="entry name" value="NTF2_like"/>
    <property type="match status" value="1"/>
</dbReference>
<proteinExistence type="predicted"/>
<evidence type="ECO:0000313" key="3">
    <source>
        <dbReference type="Proteomes" id="UP000057820"/>
    </source>
</evidence>
<gene>
    <name evidence="2" type="primary">baiE_2</name>
    <name evidence="2" type="ORF">ERS450000_01628</name>
</gene>
<dbReference type="GeneID" id="61133218"/>
<dbReference type="RefSeq" id="WP_011209002.1">
    <property type="nucleotide sequence ID" value="NZ_CP031418.1"/>
</dbReference>